<dbReference type="InterPro" id="IPR007551">
    <property type="entry name" value="YajQ/Smlt4090-like"/>
</dbReference>
<dbReference type="InterPro" id="IPR036183">
    <property type="entry name" value="YajQ-like_sf"/>
</dbReference>
<dbReference type="AlphaFoldDB" id="A0A4Q7KVN0"/>
<dbReference type="HAMAP" id="MF_00632">
    <property type="entry name" value="UPF0234"/>
    <property type="match status" value="1"/>
</dbReference>
<dbReference type="InterPro" id="IPR035571">
    <property type="entry name" value="UPF0234-like_C"/>
</dbReference>
<dbReference type="Proteomes" id="UP000294257">
    <property type="component" value="Unassembled WGS sequence"/>
</dbReference>
<name>A0A4Q7KVN0_9PSEU</name>
<dbReference type="GO" id="GO:0000166">
    <property type="term" value="F:nucleotide binding"/>
    <property type="evidence" value="ECO:0007669"/>
    <property type="project" value="UniProtKB-UniRule"/>
</dbReference>
<keyword evidence="1 3" id="KW-0547">Nucleotide-binding</keyword>
<evidence type="ECO:0000313" key="4">
    <source>
        <dbReference type="EMBL" id="RZS40725.1"/>
    </source>
</evidence>
<evidence type="ECO:0000313" key="5">
    <source>
        <dbReference type="Proteomes" id="UP000294257"/>
    </source>
</evidence>
<dbReference type="PANTHER" id="PTHR30476:SF0">
    <property type="entry name" value="UPF0234 PROTEIN YAJQ"/>
    <property type="match status" value="1"/>
</dbReference>
<keyword evidence="5" id="KW-1185">Reference proteome</keyword>
<proteinExistence type="inferred from homology"/>
<accession>A0A4Q7KVN0</accession>
<protein>
    <recommendedName>
        <fullName evidence="3">Nucleotide-binding protein EV193_10337</fullName>
    </recommendedName>
</protein>
<evidence type="ECO:0000256" key="2">
    <source>
        <dbReference type="ARBA" id="ARBA00093450"/>
    </source>
</evidence>
<evidence type="ECO:0000256" key="3">
    <source>
        <dbReference type="HAMAP-Rule" id="MF_00632"/>
    </source>
</evidence>
<comment type="similarity">
    <text evidence="2 3">Belongs to the YajQ family.</text>
</comment>
<gene>
    <name evidence="4" type="ORF">EV193_10337</name>
</gene>
<organism evidence="4 5">
    <name type="scientific">Herbihabitans rhizosphaerae</name>
    <dbReference type="NCBI Taxonomy" id="1872711"/>
    <lineage>
        <taxon>Bacteria</taxon>
        <taxon>Bacillati</taxon>
        <taxon>Actinomycetota</taxon>
        <taxon>Actinomycetes</taxon>
        <taxon>Pseudonocardiales</taxon>
        <taxon>Pseudonocardiaceae</taxon>
        <taxon>Herbihabitans</taxon>
    </lineage>
</organism>
<comment type="function">
    <text evidence="3">Nucleotide-binding protein.</text>
</comment>
<dbReference type="CDD" id="cd11740">
    <property type="entry name" value="YajQ_like"/>
    <property type="match status" value="1"/>
</dbReference>
<dbReference type="NCBIfam" id="NF003819">
    <property type="entry name" value="PRK05412.1"/>
    <property type="match status" value="1"/>
</dbReference>
<dbReference type="GO" id="GO:0005829">
    <property type="term" value="C:cytosol"/>
    <property type="evidence" value="ECO:0007669"/>
    <property type="project" value="TreeGrafter"/>
</dbReference>
<evidence type="ECO:0000256" key="1">
    <source>
        <dbReference type="ARBA" id="ARBA00022741"/>
    </source>
</evidence>
<dbReference type="PANTHER" id="PTHR30476">
    <property type="entry name" value="UPF0234 PROTEIN YAJQ"/>
    <property type="match status" value="1"/>
</dbReference>
<dbReference type="EMBL" id="SGWQ01000003">
    <property type="protein sequence ID" value="RZS40725.1"/>
    <property type="molecule type" value="Genomic_DNA"/>
</dbReference>
<dbReference type="InterPro" id="IPR035570">
    <property type="entry name" value="UPF0234_N"/>
</dbReference>
<reference evidence="4 5" key="1">
    <citation type="submission" date="2019-02" db="EMBL/GenBank/DDBJ databases">
        <title>Genomic Encyclopedia of Type Strains, Phase IV (KMG-IV): sequencing the most valuable type-strain genomes for metagenomic binning, comparative biology and taxonomic classification.</title>
        <authorList>
            <person name="Goeker M."/>
        </authorList>
    </citation>
    <scope>NUCLEOTIDE SEQUENCE [LARGE SCALE GENOMIC DNA]</scope>
    <source>
        <strain evidence="4 5">DSM 101727</strain>
    </source>
</reference>
<dbReference type="Gene3D" id="3.30.70.990">
    <property type="entry name" value="YajQ-like, domain 2"/>
    <property type="match status" value="1"/>
</dbReference>
<dbReference type="Pfam" id="PF04461">
    <property type="entry name" value="YajQ"/>
    <property type="match status" value="1"/>
</dbReference>
<sequence length="184" mass="20058">MSGPGECTIAAVPLPAVRGVHVADPSFDVVSKVDRQEVDNALNQAAKEVATRYDFRGTDTKISWAGEEAISIESTTEERAAAAVDVLQTKLIKRGISLKALEVGEPAQSGKIYKIDGKILQGIEQDKAKKIAKFIRDEGPKGVQAQIQGDQLRVSGKKKDHLQDVISRLKNEDFGIALQFVNYR</sequence>
<dbReference type="Gene3D" id="3.30.70.860">
    <property type="match status" value="1"/>
</dbReference>
<comment type="caution">
    <text evidence="4">The sequence shown here is derived from an EMBL/GenBank/DDBJ whole genome shotgun (WGS) entry which is preliminary data.</text>
</comment>
<dbReference type="SUPFAM" id="SSF89963">
    <property type="entry name" value="YajQ-like"/>
    <property type="match status" value="2"/>
</dbReference>